<reference evidence="2" key="2">
    <citation type="submission" date="2020-11" db="EMBL/GenBank/DDBJ databases">
        <authorList>
            <person name="McCartney M.A."/>
            <person name="Auch B."/>
            <person name="Kono T."/>
            <person name="Mallez S."/>
            <person name="Becker A."/>
            <person name="Gohl D.M."/>
            <person name="Silverstein K.A.T."/>
            <person name="Koren S."/>
            <person name="Bechman K.B."/>
            <person name="Herman A."/>
            <person name="Abrahante J.E."/>
            <person name="Garbe J."/>
        </authorList>
    </citation>
    <scope>NUCLEOTIDE SEQUENCE</scope>
    <source>
        <strain evidence="2">Duluth1</strain>
        <tissue evidence="2">Whole animal</tissue>
    </source>
</reference>
<dbReference type="AlphaFoldDB" id="A0A9D4KES9"/>
<evidence type="ECO:0000313" key="2">
    <source>
        <dbReference type="EMBL" id="KAH3838523.1"/>
    </source>
</evidence>
<dbReference type="EMBL" id="JAIWYP010000004">
    <property type="protein sequence ID" value="KAH3838523.1"/>
    <property type="molecule type" value="Genomic_DNA"/>
</dbReference>
<accession>A0A9D4KES9</accession>
<evidence type="ECO:0000313" key="3">
    <source>
        <dbReference type="Proteomes" id="UP000828390"/>
    </source>
</evidence>
<dbReference type="Proteomes" id="UP000828390">
    <property type="component" value="Unassembled WGS sequence"/>
</dbReference>
<organism evidence="2 3">
    <name type="scientific">Dreissena polymorpha</name>
    <name type="common">Zebra mussel</name>
    <name type="synonym">Mytilus polymorpha</name>
    <dbReference type="NCBI Taxonomy" id="45954"/>
    <lineage>
        <taxon>Eukaryota</taxon>
        <taxon>Metazoa</taxon>
        <taxon>Spiralia</taxon>
        <taxon>Lophotrochozoa</taxon>
        <taxon>Mollusca</taxon>
        <taxon>Bivalvia</taxon>
        <taxon>Autobranchia</taxon>
        <taxon>Heteroconchia</taxon>
        <taxon>Euheterodonta</taxon>
        <taxon>Imparidentia</taxon>
        <taxon>Neoheterodontei</taxon>
        <taxon>Myida</taxon>
        <taxon>Dreissenoidea</taxon>
        <taxon>Dreissenidae</taxon>
        <taxon>Dreissena</taxon>
    </lineage>
</organism>
<feature type="region of interest" description="Disordered" evidence="1">
    <location>
        <begin position="51"/>
        <end position="74"/>
    </location>
</feature>
<evidence type="ECO:0000256" key="1">
    <source>
        <dbReference type="SAM" id="MobiDB-lite"/>
    </source>
</evidence>
<sequence>MELVVVIRLQAYYTITLPFQKASMNTTSIENKLVADKKCIPDKPCIHDWRKTSNPQGVYKPNVDGRKEDGQRPILKPHLSDQAKNVTSRVFTRKTAPPPWRPYINQTNVFTKFHETIFQLAKNVTSRSYKENCPPPPGGHVFRLIGTIFKLI</sequence>
<protein>
    <submittedName>
        <fullName evidence="2">Uncharacterized protein</fullName>
    </submittedName>
</protein>
<keyword evidence="3" id="KW-1185">Reference proteome</keyword>
<comment type="caution">
    <text evidence="2">The sequence shown here is derived from an EMBL/GenBank/DDBJ whole genome shotgun (WGS) entry which is preliminary data.</text>
</comment>
<reference evidence="2" key="1">
    <citation type="journal article" date="2019" name="bioRxiv">
        <title>The Genome of the Zebra Mussel, Dreissena polymorpha: A Resource for Invasive Species Research.</title>
        <authorList>
            <person name="McCartney M.A."/>
            <person name="Auch B."/>
            <person name="Kono T."/>
            <person name="Mallez S."/>
            <person name="Zhang Y."/>
            <person name="Obille A."/>
            <person name="Becker A."/>
            <person name="Abrahante J.E."/>
            <person name="Garbe J."/>
            <person name="Badalamenti J.P."/>
            <person name="Herman A."/>
            <person name="Mangelson H."/>
            <person name="Liachko I."/>
            <person name="Sullivan S."/>
            <person name="Sone E.D."/>
            <person name="Koren S."/>
            <person name="Silverstein K.A.T."/>
            <person name="Beckman K.B."/>
            <person name="Gohl D.M."/>
        </authorList>
    </citation>
    <scope>NUCLEOTIDE SEQUENCE</scope>
    <source>
        <strain evidence="2">Duluth1</strain>
        <tissue evidence="2">Whole animal</tissue>
    </source>
</reference>
<gene>
    <name evidence="2" type="ORF">DPMN_111933</name>
</gene>
<name>A0A9D4KES9_DREPO</name>
<proteinExistence type="predicted"/>